<evidence type="ECO:0000256" key="4">
    <source>
        <dbReference type="SAM" id="Coils"/>
    </source>
</evidence>
<dbReference type="PANTHER" id="PTHR15654">
    <property type="entry name" value="COILED-COIL DOMAIN-CONTAINING PROTEIN 113-RELATED"/>
    <property type="match status" value="1"/>
</dbReference>
<gene>
    <name evidence="6" type="ORF">TSOC_004331</name>
</gene>
<name>A0A2J8A991_9CHLO</name>
<dbReference type="InterPro" id="IPR025254">
    <property type="entry name" value="CCDC113/CCDC96_CC"/>
</dbReference>
<dbReference type="GO" id="GO:0005930">
    <property type="term" value="C:axoneme"/>
    <property type="evidence" value="ECO:0007669"/>
    <property type="project" value="TreeGrafter"/>
</dbReference>
<evidence type="ECO:0000259" key="5">
    <source>
        <dbReference type="Pfam" id="PF13870"/>
    </source>
</evidence>
<dbReference type="Pfam" id="PF13870">
    <property type="entry name" value="CCDC113_CCDC96_CC"/>
    <property type="match status" value="1"/>
</dbReference>
<dbReference type="InterPro" id="IPR051885">
    <property type="entry name" value="CC_CF"/>
</dbReference>
<dbReference type="GO" id="GO:0036064">
    <property type="term" value="C:ciliary basal body"/>
    <property type="evidence" value="ECO:0007669"/>
    <property type="project" value="TreeGrafter"/>
</dbReference>
<evidence type="ECO:0000313" key="6">
    <source>
        <dbReference type="EMBL" id="PNH09065.1"/>
    </source>
</evidence>
<keyword evidence="7" id="KW-1185">Reference proteome</keyword>
<comment type="subcellular location">
    <subcellularLocation>
        <location evidence="1">Cell projection</location>
        <location evidence="1">Cilium</location>
    </subcellularLocation>
</comment>
<accession>A0A2J8A991</accession>
<reference evidence="6 7" key="1">
    <citation type="journal article" date="2017" name="Mol. Biol. Evol.">
        <title>The 4-celled Tetrabaena socialis nuclear genome reveals the essential components for genetic control of cell number at the origin of multicellularity in the volvocine lineage.</title>
        <authorList>
            <person name="Featherston J."/>
            <person name="Arakaki Y."/>
            <person name="Hanschen E.R."/>
            <person name="Ferris P.J."/>
            <person name="Michod R.E."/>
            <person name="Olson B.J.S.C."/>
            <person name="Nozaki H."/>
            <person name="Durand P.M."/>
        </authorList>
    </citation>
    <scope>NUCLEOTIDE SEQUENCE [LARGE SCALE GENOMIC DNA]</scope>
    <source>
        <strain evidence="6 7">NIES-571</strain>
    </source>
</reference>
<proteinExistence type="predicted"/>
<sequence>MPLGMPGMRGTYSCGAAGKRRSGVFRGAARGGRGRGAGLGGSGLGAGLGGSGLILTHVREKLQFIEKENSALDSGLGQLEAELADKRDRLGRAKVERDTLRLKGRKIKESGSNLTSPQLLDDIEIQKEKREGLMGSIEEAQRHYAELSDSIQRTNHRIMNATEELQAAQAAASIIAPGMAAAAAARSVSGAVGGRSISQRA</sequence>
<evidence type="ECO:0000313" key="7">
    <source>
        <dbReference type="Proteomes" id="UP000236333"/>
    </source>
</evidence>
<keyword evidence="2 4" id="KW-0175">Coiled coil</keyword>
<evidence type="ECO:0000256" key="2">
    <source>
        <dbReference type="ARBA" id="ARBA00023054"/>
    </source>
</evidence>
<feature type="coiled-coil region" evidence="4">
    <location>
        <begin position="137"/>
        <end position="171"/>
    </location>
</feature>
<evidence type="ECO:0000256" key="1">
    <source>
        <dbReference type="ARBA" id="ARBA00004138"/>
    </source>
</evidence>
<keyword evidence="3" id="KW-0966">Cell projection</keyword>
<organism evidence="6 7">
    <name type="scientific">Tetrabaena socialis</name>
    <dbReference type="NCBI Taxonomy" id="47790"/>
    <lineage>
        <taxon>Eukaryota</taxon>
        <taxon>Viridiplantae</taxon>
        <taxon>Chlorophyta</taxon>
        <taxon>core chlorophytes</taxon>
        <taxon>Chlorophyceae</taxon>
        <taxon>CS clade</taxon>
        <taxon>Chlamydomonadales</taxon>
        <taxon>Tetrabaenaceae</taxon>
        <taxon>Tetrabaena</taxon>
    </lineage>
</organism>
<dbReference type="EMBL" id="PGGS01000105">
    <property type="protein sequence ID" value="PNH09065.1"/>
    <property type="molecule type" value="Genomic_DNA"/>
</dbReference>
<dbReference type="GO" id="GO:0060271">
    <property type="term" value="P:cilium assembly"/>
    <property type="evidence" value="ECO:0007669"/>
    <property type="project" value="TreeGrafter"/>
</dbReference>
<dbReference type="Proteomes" id="UP000236333">
    <property type="component" value="Unassembled WGS sequence"/>
</dbReference>
<dbReference type="PANTHER" id="PTHR15654:SF1">
    <property type="entry name" value="COILED-COIL DOMAIN-CONTAINING PROTEIN 96"/>
    <property type="match status" value="1"/>
</dbReference>
<protein>
    <submittedName>
        <fullName evidence="6">Coiled-coil domain-containing protein 96</fullName>
    </submittedName>
</protein>
<dbReference type="OrthoDB" id="10254794at2759"/>
<comment type="caution">
    <text evidence="6">The sequence shown here is derived from an EMBL/GenBank/DDBJ whole genome shotgun (WGS) entry which is preliminary data.</text>
</comment>
<dbReference type="AlphaFoldDB" id="A0A2J8A991"/>
<evidence type="ECO:0000256" key="3">
    <source>
        <dbReference type="ARBA" id="ARBA00023273"/>
    </source>
</evidence>
<feature type="domain" description="CCDC113/CCDC96 coiled-coil" evidence="5">
    <location>
        <begin position="54"/>
        <end position="152"/>
    </location>
</feature>